<dbReference type="AlphaFoldDB" id="A0A897N623"/>
<dbReference type="EMBL" id="CP064788">
    <property type="protein sequence ID" value="QSG08034.1"/>
    <property type="molecule type" value="Genomic_DNA"/>
</dbReference>
<feature type="region of interest" description="Disordered" evidence="1">
    <location>
        <begin position="101"/>
        <end position="133"/>
    </location>
</feature>
<sequence length="133" mass="14544">MIDGETYDAPDRLDRFAALARVSERADQFGLVDEQFEPLAAVDGHDRHAVAVSVAKIGVAVDVDGLDRDRNRRLLGGRFDRLDGLLAELAGVAAIHGDRNRLGHRSGFAPRPFLPSGPSGRYEQLVDRRRATA</sequence>
<evidence type="ECO:0000256" key="1">
    <source>
        <dbReference type="SAM" id="MobiDB-lite"/>
    </source>
</evidence>
<name>A0A897N623_9EURY</name>
<feature type="compositionally biased region" description="Basic and acidic residues" evidence="1">
    <location>
        <begin position="124"/>
        <end position="133"/>
    </location>
</feature>
<evidence type="ECO:0000313" key="3">
    <source>
        <dbReference type="Proteomes" id="UP000662973"/>
    </source>
</evidence>
<gene>
    <name evidence="2" type="ORF">HSR122_0628</name>
</gene>
<reference evidence="2 3" key="1">
    <citation type="submission" date="2020-11" db="EMBL/GenBank/DDBJ databases">
        <title>Carbohydrate-dependent, anaerobic sulfur respiration: A novel catabolism in halophilic archaea.</title>
        <authorList>
            <person name="Sorokin D.Y."/>
            <person name="Messina E."/>
            <person name="Smedile F."/>
            <person name="La Cono V."/>
            <person name="Hallsworth J.E."/>
            <person name="Yakimov M.M."/>
        </authorList>
    </citation>
    <scope>NUCLEOTIDE SEQUENCE [LARGE SCALE GENOMIC DNA]</scope>
    <source>
        <strain evidence="2 3">HSR12-2</strain>
    </source>
</reference>
<proteinExistence type="predicted"/>
<dbReference type="KEGG" id="hds:HSR122_0628"/>
<organism evidence="2 3">
    <name type="scientific">Halapricum desulfuricans</name>
    <dbReference type="NCBI Taxonomy" id="2841257"/>
    <lineage>
        <taxon>Archaea</taxon>
        <taxon>Methanobacteriati</taxon>
        <taxon>Methanobacteriota</taxon>
        <taxon>Stenosarchaea group</taxon>
        <taxon>Halobacteria</taxon>
        <taxon>Halobacteriales</taxon>
        <taxon>Haloarculaceae</taxon>
        <taxon>Halapricum</taxon>
    </lineage>
</organism>
<dbReference type="Proteomes" id="UP000662973">
    <property type="component" value="Chromosome"/>
</dbReference>
<accession>A0A897N623</accession>
<protein>
    <submittedName>
        <fullName evidence="2">Uncharacterized protein</fullName>
    </submittedName>
</protein>
<keyword evidence="3" id="KW-1185">Reference proteome</keyword>
<evidence type="ECO:0000313" key="2">
    <source>
        <dbReference type="EMBL" id="QSG08034.1"/>
    </source>
</evidence>